<comment type="caution">
    <text evidence="1">The sequence shown here is derived from an EMBL/GenBank/DDBJ whole genome shotgun (WGS) entry which is preliminary data.</text>
</comment>
<protein>
    <submittedName>
        <fullName evidence="1">Unnamed protein product</fullName>
    </submittedName>
</protein>
<dbReference type="AlphaFoldDB" id="A0A9W6YSX5"/>
<evidence type="ECO:0000313" key="1">
    <source>
        <dbReference type="EMBL" id="GMG21461.1"/>
    </source>
</evidence>
<reference evidence="1" key="1">
    <citation type="submission" date="2023-04" db="EMBL/GenBank/DDBJ databases">
        <title>Ambrosiozyma monospora NBRC 1965.</title>
        <authorList>
            <person name="Ichikawa N."/>
            <person name="Sato H."/>
            <person name="Tonouchi N."/>
        </authorList>
    </citation>
    <scope>NUCLEOTIDE SEQUENCE</scope>
    <source>
        <strain evidence="1">NBRC 1965</strain>
    </source>
</reference>
<sequence length="74" mass="8133">MSRAKSDCGHVPDLAPRLYKASVSCLKESRTKDSTTIFDHDAIVSKLAAENLPMKSSFKGKTSDDVQQKGITYQ</sequence>
<organism evidence="1 2">
    <name type="scientific">Ambrosiozyma monospora</name>
    <name type="common">Yeast</name>
    <name type="synonym">Endomycopsis monosporus</name>
    <dbReference type="NCBI Taxonomy" id="43982"/>
    <lineage>
        <taxon>Eukaryota</taxon>
        <taxon>Fungi</taxon>
        <taxon>Dikarya</taxon>
        <taxon>Ascomycota</taxon>
        <taxon>Saccharomycotina</taxon>
        <taxon>Pichiomycetes</taxon>
        <taxon>Pichiales</taxon>
        <taxon>Pichiaceae</taxon>
        <taxon>Ambrosiozyma</taxon>
    </lineage>
</organism>
<dbReference type="EMBL" id="BSXU01000674">
    <property type="protein sequence ID" value="GMG21461.1"/>
    <property type="molecule type" value="Genomic_DNA"/>
</dbReference>
<evidence type="ECO:0000313" key="2">
    <source>
        <dbReference type="Proteomes" id="UP001165063"/>
    </source>
</evidence>
<proteinExistence type="predicted"/>
<keyword evidence="2" id="KW-1185">Reference proteome</keyword>
<gene>
    <name evidence="1" type="ORF">Amon01_000200900</name>
</gene>
<dbReference type="Proteomes" id="UP001165063">
    <property type="component" value="Unassembled WGS sequence"/>
</dbReference>
<name>A0A9W6YSX5_AMBMO</name>
<accession>A0A9W6YSX5</accession>